<dbReference type="RefSeq" id="XP_044566519.1">
    <property type="nucleotide sequence ID" value="XM_044702986.1"/>
</dbReference>
<sequence length="208" mass="23376">MSILLRTLSKSRTHSSKLVFLPKESGSVLLQRNFSQKLTALYALDSDSYSDVNSSLGGSGYFGAQRQQGYDKRENTVEEQYAAKKDFELLLNMASEFNKKHPSLRYKDIFAMMKEKHEAGEAADLAHIIHDLTTRKPDDVLKDSYVAGVDVQTKGISQFTDQRKGQSGRTTGKVPEEKNPQSVVVPAKEERKASDENYPYVADLTYEL</sequence>
<dbReference type="EMBL" id="VFQX01000013">
    <property type="protein sequence ID" value="KAF0981806.1"/>
    <property type="molecule type" value="Genomic_DNA"/>
</dbReference>
<evidence type="ECO:0000256" key="1">
    <source>
        <dbReference type="SAM" id="MobiDB-lite"/>
    </source>
</evidence>
<dbReference type="VEuPathDB" id="AmoebaDB:NF0130910"/>
<keyword evidence="3" id="KW-1185">Reference proteome</keyword>
<dbReference type="OrthoDB" id="10343309at2759"/>
<protein>
    <submittedName>
        <fullName evidence="2">Uncharacterized protein</fullName>
    </submittedName>
</protein>
<accession>A0A6A5C2A2</accession>
<gene>
    <name evidence="2" type="ORF">FDP41_012463</name>
</gene>
<dbReference type="VEuPathDB" id="AmoebaDB:NfTy_040580"/>
<comment type="caution">
    <text evidence="2">The sequence shown here is derived from an EMBL/GenBank/DDBJ whole genome shotgun (WGS) entry which is preliminary data.</text>
</comment>
<name>A0A6A5C2A2_NAEFO</name>
<dbReference type="VEuPathDB" id="AmoebaDB:FDP41_012463"/>
<organism evidence="2 3">
    <name type="scientific">Naegleria fowleri</name>
    <name type="common">Brain eating amoeba</name>
    <dbReference type="NCBI Taxonomy" id="5763"/>
    <lineage>
        <taxon>Eukaryota</taxon>
        <taxon>Discoba</taxon>
        <taxon>Heterolobosea</taxon>
        <taxon>Tetramitia</taxon>
        <taxon>Eutetramitia</taxon>
        <taxon>Vahlkampfiidae</taxon>
        <taxon>Naegleria</taxon>
    </lineage>
</organism>
<reference evidence="2 3" key="1">
    <citation type="journal article" date="2019" name="Sci. Rep.">
        <title>Nanopore sequencing improves the draft genome of the human pathogenic amoeba Naegleria fowleri.</title>
        <authorList>
            <person name="Liechti N."/>
            <person name="Schurch N."/>
            <person name="Bruggmann R."/>
            <person name="Wittwer M."/>
        </authorList>
    </citation>
    <scope>NUCLEOTIDE SEQUENCE [LARGE SCALE GENOMIC DNA]</scope>
    <source>
        <strain evidence="2 3">ATCC 30894</strain>
    </source>
</reference>
<evidence type="ECO:0000313" key="2">
    <source>
        <dbReference type="EMBL" id="KAF0981806.1"/>
    </source>
</evidence>
<proteinExistence type="predicted"/>
<feature type="compositionally biased region" description="Polar residues" evidence="1">
    <location>
        <begin position="157"/>
        <end position="170"/>
    </location>
</feature>
<evidence type="ECO:0000313" key="3">
    <source>
        <dbReference type="Proteomes" id="UP000444721"/>
    </source>
</evidence>
<feature type="region of interest" description="Disordered" evidence="1">
    <location>
        <begin position="157"/>
        <end position="196"/>
    </location>
</feature>
<dbReference type="AlphaFoldDB" id="A0A6A5C2A2"/>
<dbReference type="Proteomes" id="UP000444721">
    <property type="component" value="Unassembled WGS sequence"/>
</dbReference>
<dbReference type="GeneID" id="68119678"/>